<dbReference type="STRING" id="1494590.ATN84_05035"/>
<keyword evidence="3" id="KW-1185">Reference proteome</keyword>
<dbReference type="OrthoDB" id="9774318at2"/>
<dbReference type="Pfam" id="PF06850">
    <property type="entry name" value="PHB_depo_C"/>
    <property type="match status" value="1"/>
</dbReference>
<dbReference type="InterPro" id="IPR010915">
    <property type="entry name" value="PHB_depoly_PhaZ"/>
</dbReference>
<dbReference type="PIRSF" id="PIRSF020818">
    <property type="entry name" value="PHB_depoly_PhaZ"/>
    <property type="match status" value="1"/>
</dbReference>
<evidence type="ECO:0000313" key="2">
    <source>
        <dbReference type="EMBL" id="KXF79098.1"/>
    </source>
</evidence>
<comment type="caution">
    <text evidence="2">The sequence shown here is derived from an EMBL/GenBank/DDBJ whole genome shotgun (WGS) entry which is preliminary data.</text>
</comment>
<evidence type="ECO:0000259" key="1">
    <source>
        <dbReference type="Pfam" id="PF06850"/>
    </source>
</evidence>
<evidence type="ECO:0000313" key="3">
    <source>
        <dbReference type="Proteomes" id="UP000070107"/>
    </source>
</evidence>
<reference evidence="2 3" key="1">
    <citation type="submission" date="2015-11" db="EMBL/GenBank/DDBJ databases">
        <title>Draft genome sequence of Paramesorhizobium deserti A-3-E, a strain highly resistant to diverse beta-lactam antibiotics.</title>
        <authorList>
            <person name="Lv R."/>
            <person name="Yang X."/>
            <person name="Fang N."/>
            <person name="Guo J."/>
            <person name="Luo X."/>
            <person name="Peng F."/>
            <person name="Yang R."/>
            <person name="Cui Y."/>
            <person name="Fang C."/>
            <person name="Song Y."/>
        </authorList>
    </citation>
    <scope>NUCLEOTIDE SEQUENCE [LARGE SCALE GENOMIC DNA]</scope>
    <source>
        <strain evidence="2 3">A-3-E</strain>
    </source>
</reference>
<dbReference type="Proteomes" id="UP000070107">
    <property type="component" value="Unassembled WGS sequence"/>
</dbReference>
<gene>
    <name evidence="2" type="ORF">ATN84_05035</name>
</gene>
<name>A0A135I110_9HYPH</name>
<accession>A0A135I110</accession>
<dbReference type="PANTHER" id="PTHR36837">
    <property type="entry name" value="POLY(3-HYDROXYALKANOATE) POLYMERASE SUBUNIT PHAC"/>
    <property type="match status" value="1"/>
</dbReference>
<dbReference type="AlphaFoldDB" id="A0A135I110"/>
<dbReference type="PANTHER" id="PTHR36837:SF4">
    <property type="entry name" value="BLR0908 PROTEIN"/>
    <property type="match status" value="1"/>
</dbReference>
<dbReference type="InterPro" id="IPR051321">
    <property type="entry name" value="PHA/PHB_synthase"/>
</dbReference>
<proteinExistence type="predicted"/>
<dbReference type="NCBIfam" id="TIGR01849">
    <property type="entry name" value="PHB_depoly_PhaZ"/>
    <property type="match status" value="1"/>
</dbReference>
<feature type="domain" description="PHB de-polymerase C-terminal" evidence="1">
    <location>
        <begin position="206"/>
        <end position="407"/>
    </location>
</feature>
<organism evidence="2 3">
    <name type="scientific">Paramesorhizobium deserti</name>
    <dbReference type="NCBI Taxonomy" id="1494590"/>
    <lineage>
        <taxon>Bacteria</taxon>
        <taxon>Pseudomonadati</taxon>
        <taxon>Pseudomonadota</taxon>
        <taxon>Alphaproteobacteria</taxon>
        <taxon>Hyphomicrobiales</taxon>
        <taxon>Phyllobacteriaceae</taxon>
        <taxon>Paramesorhizobium</taxon>
    </lineage>
</organism>
<sequence>MYYQLYELNHAALQPYRALADATRLFFENPLNPMSQSSYGRSMAALMELFERTTRRYDKPAFNLPATTVDGKRTAVTEEIAWQKPFCNLLHFKRDLPTDRAADPKILLVAPLSGHYATLLRGTVETLLPHAEIYITDWIDARMVPLSEGRFDLDDYIDYVIEMFHAIGENTHVIAVCQPSVPVLAAVAVMEKAGDRFAPSSMTLMGGPIDTRINPTAVNKMAEEKDIGWFRDNVIMPVPWPHPGVMRPVYPGFLQLSGFMSMNLDRHIAAHKDFFFHLVKEDGDSAEKHRDFYDEYLAVMDMTAEFYLQTVETVFIRHDLPQNKMKHRGNTVDLSAIRNAALLTVEGENDDISGVGQTEAAQKLCVNIPNEKRMHYIQPKVGHYGVFNGSRFRNEIAPRILNFVHANDKSAQNQAASPRKRARKR</sequence>
<dbReference type="RefSeq" id="WP_068880389.1">
    <property type="nucleotide sequence ID" value="NZ_LNTU01000001.1"/>
</dbReference>
<dbReference type="SUPFAM" id="SSF53474">
    <property type="entry name" value="alpha/beta-Hydrolases"/>
    <property type="match status" value="1"/>
</dbReference>
<dbReference type="InterPro" id="IPR009656">
    <property type="entry name" value="PHB_depo_C"/>
</dbReference>
<dbReference type="EMBL" id="LNTU01000001">
    <property type="protein sequence ID" value="KXF79098.1"/>
    <property type="molecule type" value="Genomic_DNA"/>
</dbReference>
<dbReference type="InterPro" id="IPR029058">
    <property type="entry name" value="AB_hydrolase_fold"/>
</dbReference>
<protein>
    <submittedName>
        <fullName evidence="2">Esterase</fullName>
    </submittedName>
</protein>